<feature type="region of interest" description="Disordered" evidence="1">
    <location>
        <begin position="1"/>
        <end position="23"/>
    </location>
</feature>
<gene>
    <name evidence="2" type="ORF">AXG93_2772s1000</name>
</gene>
<reference evidence="2" key="1">
    <citation type="submission" date="2016-03" db="EMBL/GenBank/DDBJ databases">
        <title>Mechanisms controlling the formation of the plant cell surface in tip-growing cells are functionally conserved among land plants.</title>
        <authorList>
            <person name="Honkanen S."/>
            <person name="Jones V.A."/>
            <person name="Morieri G."/>
            <person name="Champion C."/>
            <person name="Hetherington A.J."/>
            <person name="Kelly S."/>
            <person name="Saint-Marcoux D."/>
            <person name="Proust H."/>
            <person name="Prescott H."/>
            <person name="Dolan L."/>
        </authorList>
    </citation>
    <scope>NUCLEOTIDE SEQUENCE [LARGE SCALE GENOMIC DNA]</scope>
    <source>
        <tissue evidence="2">Whole gametophyte</tissue>
    </source>
</reference>
<proteinExistence type="predicted"/>
<comment type="caution">
    <text evidence="2">The sequence shown here is derived from an EMBL/GenBank/DDBJ whole genome shotgun (WGS) entry which is preliminary data.</text>
</comment>
<sequence>MISSVDDEMDGSRIDATPSAERASETGFILETLLPIETLASIDAKHSSIMLSGHSSLKFHSVAFQISHVPPGASRSRDLTIVPAAAHSV</sequence>
<dbReference type="EMBL" id="LVLJ01000913">
    <property type="protein sequence ID" value="OAE31992.1"/>
    <property type="molecule type" value="Genomic_DNA"/>
</dbReference>
<keyword evidence="3" id="KW-1185">Reference proteome</keyword>
<dbReference type="Proteomes" id="UP000077202">
    <property type="component" value="Unassembled WGS sequence"/>
</dbReference>
<evidence type="ECO:0000256" key="1">
    <source>
        <dbReference type="SAM" id="MobiDB-lite"/>
    </source>
</evidence>
<name>A0A176WI32_MARPO</name>
<evidence type="ECO:0000313" key="2">
    <source>
        <dbReference type="EMBL" id="OAE31992.1"/>
    </source>
</evidence>
<accession>A0A176WI32</accession>
<protein>
    <submittedName>
        <fullName evidence="2">Uncharacterized protein</fullName>
    </submittedName>
</protein>
<evidence type="ECO:0000313" key="3">
    <source>
        <dbReference type="Proteomes" id="UP000077202"/>
    </source>
</evidence>
<dbReference type="AlphaFoldDB" id="A0A176WI32"/>
<organism evidence="2 3">
    <name type="scientific">Marchantia polymorpha subsp. ruderalis</name>
    <dbReference type="NCBI Taxonomy" id="1480154"/>
    <lineage>
        <taxon>Eukaryota</taxon>
        <taxon>Viridiplantae</taxon>
        <taxon>Streptophyta</taxon>
        <taxon>Embryophyta</taxon>
        <taxon>Marchantiophyta</taxon>
        <taxon>Marchantiopsida</taxon>
        <taxon>Marchantiidae</taxon>
        <taxon>Marchantiales</taxon>
        <taxon>Marchantiaceae</taxon>
        <taxon>Marchantia</taxon>
    </lineage>
</organism>